<dbReference type="Proteomes" id="UP000177165">
    <property type="component" value="Unassembled WGS sequence"/>
</dbReference>
<evidence type="ECO:0008006" key="4">
    <source>
        <dbReference type="Google" id="ProtNLM"/>
    </source>
</evidence>
<dbReference type="SUPFAM" id="SSF52972">
    <property type="entry name" value="ITPase-like"/>
    <property type="match status" value="1"/>
</dbReference>
<keyword evidence="1" id="KW-0378">Hydrolase</keyword>
<dbReference type="Gene3D" id="3.90.950.10">
    <property type="match status" value="1"/>
</dbReference>
<protein>
    <recommendedName>
        <fullName evidence="4">Septum formation inhibitor Maf</fullName>
    </recommendedName>
</protein>
<reference evidence="2 3" key="1">
    <citation type="journal article" date="2016" name="Nat. Commun.">
        <title>Thousands of microbial genomes shed light on interconnected biogeochemical processes in an aquifer system.</title>
        <authorList>
            <person name="Anantharaman K."/>
            <person name="Brown C.T."/>
            <person name="Hug L.A."/>
            <person name="Sharon I."/>
            <person name="Castelle C.J."/>
            <person name="Probst A.J."/>
            <person name="Thomas B.C."/>
            <person name="Singh A."/>
            <person name="Wilkins M.J."/>
            <person name="Karaoz U."/>
            <person name="Brodie E.L."/>
            <person name="Williams K.H."/>
            <person name="Hubbard S.S."/>
            <person name="Banfield J.F."/>
        </authorList>
    </citation>
    <scope>NUCLEOTIDE SEQUENCE [LARGE SCALE GENOMIC DNA]</scope>
</reference>
<dbReference type="AlphaFoldDB" id="A0A1G2ARM9"/>
<accession>A0A1G2ARM9</accession>
<dbReference type="PANTHER" id="PTHR43213">
    <property type="entry name" value="BIFUNCTIONAL DTTP/UTP PYROPHOSPHATASE/METHYLTRANSFERASE PROTEIN-RELATED"/>
    <property type="match status" value="1"/>
</dbReference>
<dbReference type="InterPro" id="IPR003697">
    <property type="entry name" value="Maf-like"/>
</dbReference>
<dbReference type="PANTHER" id="PTHR43213:SF4">
    <property type="entry name" value="7-METHYL-GTP PYROPHOSPHATASE"/>
    <property type="match status" value="1"/>
</dbReference>
<evidence type="ECO:0000256" key="1">
    <source>
        <dbReference type="ARBA" id="ARBA00022801"/>
    </source>
</evidence>
<dbReference type="GO" id="GO:0047429">
    <property type="term" value="F:nucleoside triphosphate diphosphatase activity"/>
    <property type="evidence" value="ECO:0007669"/>
    <property type="project" value="InterPro"/>
</dbReference>
<dbReference type="STRING" id="1798540.A3B74_04705"/>
<proteinExistence type="predicted"/>
<evidence type="ECO:0000313" key="3">
    <source>
        <dbReference type="Proteomes" id="UP000177165"/>
    </source>
</evidence>
<organism evidence="2 3">
    <name type="scientific">Candidatus Kerfeldbacteria bacterium RIFCSPHIGHO2_02_FULL_42_14</name>
    <dbReference type="NCBI Taxonomy" id="1798540"/>
    <lineage>
        <taxon>Bacteria</taxon>
        <taxon>Candidatus Kerfeldiibacteriota</taxon>
    </lineage>
</organism>
<gene>
    <name evidence="2" type="ORF">A3B74_04705</name>
</gene>
<sequence>MKIILGSQSKGRRHVLESMGYEFGVMSSNIDEKAIRFNDPQKLTIALAHAKADALLPRIQEPALLITSDQVVLWNGKIREKPVD</sequence>
<dbReference type="InterPro" id="IPR029001">
    <property type="entry name" value="ITPase-like_fam"/>
</dbReference>
<dbReference type="Pfam" id="PF02545">
    <property type="entry name" value="Maf"/>
    <property type="match status" value="1"/>
</dbReference>
<comment type="caution">
    <text evidence="2">The sequence shown here is derived from an EMBL/GenBank/DDBJ whole genome shotgun (WGS) entry which is preliminary data.</text>
</comment>
<name>A0A1G2ARM9_9BACT</name>
<dbReference type="EMBL" id="MHKB01000013">
    <property type="protein sequence ID" value="OGY78647.1"/>
    <property type="molecule type" value="Genomic_DNA"/>
</dbReference>
<evidence type="ECO:0000313" key="2">
    <source>
        <dbReference type="EMBL" id="OGY78647.1"/>
    </source>
</evidence>